<dbReference type="RefSeq" id="WP_201649917.1">
    <property type="nucleotide sequence ID" value="NZ_CAJHCS010000006.1"/>
</dbReference>
<dbReference type="PANTHER" id="PTHR42194">
    <property type="entry name" value="UPF0276 PROTEIN HI_1600"/>
    <property type="match status" value="1"/>
</dbReference>
<dbReference type="HAMAP" id="MF_00697">
    <property type="entry name" value="UPF0276"/>
    <property type="match status" value="1"/>
</dbReference>
<dbReference type="InterPro" id="IPR007801">
    <property type="entry name" value="MbnB/TglH/ChrH"/>
</dbReference>
<dbReference type="SUPFAM" id="SSF51658">
    <property type="entry name" value="Xylose isomerase-like"/>
    <property type="match status" value="1"/>
</dbReference>
<name>A0ABU9Q843_9BURK</name>
<protein>
    <recommendedName>
        <fullName evidence="1">UPF0276 protein V4C55_07830</fullName>
    </recommendedName>
</protein>
<dbReference type="PANTHER" id="PTHR42194:SF1">
    <property type="entry name" value="UPF0276 PROTEIN HI_1600"/>
    <property type="match status" value="1"/>
</dbReference>
<evidence type="ECO:0000313" key="2">
    <source>
        <dbReference type="EMBL" id="MEM5285613.1"/>
    </source>
</evidence>
<keyword evidence="3" id="KW-1185">Reference proteome</keyword>
<proteinExistence type="inferred from homology"/>
<dbReference type="EMBL" id="JAZHGC010000005">
    <property type="protein sequence ID" value="MEM5285613.1"/>
    <property type="molecule type" value="Genomic_DNA"/>
</dbReference>
<sequence>MNTSTPRFAGYGLGLRKEHYRDFLETDVPVDFVEVISENFMVEGGQPRDILRRVRERHPVVLHGVSMSIGSADGVDRDYLRRLKSLVDEIEPLFVSDHLSWSRIGRFNSHDLLPVPYTDEALDTVCDNIDIAQNALGRTMLFENPSSYLAFDGATMTEWEFISAMSKRTGCGLLLDVNNIFVSATNHGFDALAYLDGLPFDRVHQIHLAGHSQGRDLLIDTHDSPVCDEVWALYSNAMARLGPVATMIERDGNVPPLSELLRELWIARKLGIYAQMAEHEEHAHDTRIAEAA</sequence>
<dbReference type="Gene3D" id="3.20.20.150">
    <property type="entry name" value="Divalent-metal-dependent TIM barrel enzymes"/>
    <property type="match status" value="1"/>
</dbReference>
<evidence type="ECO:0000313" key="3">
    <source>
        <dbReference type="Proteomes" id="UP001494588"/>
    </source>
</evidence>
<gene>
    <name evidence="2" type="ORF">V4C55_07830</name>
</gene>
<organism evidence="2 3">
    <name type="scientific">Paraburkholderia sabiae</name>
    <dbReference type="NCBI Taxonomy" id="273251"/>
    <lineage>
        <taxon>Bacteria</taxon>
        <taxon>Pseudomonadati</taxon>
        <taxon>Pseudomonadota</taxon>
        <taxon>Betaproteobacteria</taxon>
        <taxon>Burkholderiales</taxon>
        <taxon>Burkholderiaceae</taxon>
        <taxon>Paraburkholderia</taxon>
    </lineage>
</organism>
<dbReference type="Pfam" id="PF05114">
    <property type="entry name" value="MbnB_TglH_ChrH"/>
    <property type="match status" value="1"/>
</dbReference>
<dbReference type="NCBIfam" id="NF003818">
    <property type="entry name" value="PRK05409.1"/>
    <property type="match status" value="1"/>
</dbReference>
<dbReference type="InterPro" id="IPR036237">
    <property type="entry name" value="Xyl_isomerase-like_sf"/>
</dbReference>
<reference evidence="2 3" key="1">
    <citation type="submission" date="2024-01" db="EMBL/GenBank/DDBJ databases">
        <title>The diversity of rhizobia nodulating Mimosa spp. in eleven states of Brazil covering several biomes is determined by host plant, location, and edaphic factors.</title>
        <authorList>
            <person name="Rouws L."/>
            <person name="Barauna A."/>
            <person name="Beukes C."/>
            <person name="De Faria S.M."/>
            <person name="Gross E."/>
            <person name="Dos Reis Junior F.B."/>
            <person name="Simon M."/>
            <person name="Maluk M."/>
            <person name="Odee D.W."/>
            <person name="Kenicer G."/>
            <person name="Young J.P.W."/>
            <person name="Reis V.M."/>
            <person name="Zilli J."/>
            <person name="James E.K."/>
        </authorList>
    </citation>
    <scope>NUCLEOTIDE SEQUENCE [LARGE SCALE GENOMIC DNA]</scope>
    <source>
        <strain evidence="2 3">JPY77</strain>
    </source>
</reference>
<dbReference type="Proteomes" id="UP001494588">
    <property type="component" value="Unassembled WGS sequence"/>
</dbReference>
<evidence type="ECO:0000256" key="1">
    <source>
        <dbReference type="HAMAP-Rule" id="MF_00697"/>
    </source>
</evidence>
<comment type="similarity">
    <text evidence="1">Belongs to the UPF0276 family.</text>
</comment>
<comment type="caution">
    <text evidence="2">The sequence shown here is derived from an EMBL/GenBank/DDBJ whole genome shotgun (WGS) entry which is preliminary data.</text>
</comment>
<accession>A0ABU9Q843</accession>